<comment type="caution">
    <text evidence="3">The sequence shown here is derived from an EMBL/GenBank/DDBJ whole genome shotgun (WGS) entry which is preliminary data.</text>
</comment>
<feature type="region of interest" description="Disordered" evidence="1">
    <location>
        <begin position="83"/>
        <end position="102"/>
    </location>
</feature>
<keyword evidence="3" id="KW-0255">Endonuclease</keyword>
<keyword evidence="3" id="KW-0540">Nuclease</keyword>
<keyword evidence="4" id="KW-1185">Reference proteome</keyword>
<feature type="region of interest" description="Disordered" evidence="1">
    <location>
        <begin position="251"/>
        <end position="288"/>
    </location>
</feature>
<dbReference type="AlphaFoldDB" id="A0A845M6W0"/>
<protein>
    <submittedName>
        <fullName evidence="3">Endonuclease/exonuclease/phosphatase family protein</fullName>
    </submittedName>
</protein>
<reference evidence="3 4" key="1">
    <citation type="submission" date="2019-12" db="EMBL/GenBank/DDBJ databases">
        <title>Maritimibacter sp. nov. sp. isolated from sea sand.</title>
        <authorList>
            <person name="Kim J."/>
            <person name="Jeong S.E."/>
            <person name="Jung H.S."/>
            <person name="Jeon C.O."/>
        </authorList>
    </citation>
    <scope>NUCLEOTIDE SEQUENCE [LARGE SCALE GENOMIC DNA]</scope>
    <source>
        <strain evidence="3 4">DP07</strain>
    </source>
</reference>
<evidence type="ECO:0000313" key="4">
    <source>
        <dbReference type="Proteomes" id="UP000467322"/>
    </source>
</evidence>
<accession>A0A845M6W0</accession>
<keyword evidence="3" id="KW-0378">Hydrolase</keyword>
<dbReference type="EMBL" id="WTUX01000022">
    <property type="protein sequence ID" value="MZR15336.1"/>
    <property type="molecule type" value="Genomic_DNA"/>
</dbReference>
<dbReference type="SUPFAM" id="SSF56219">
    <property type="entry name" value="DNase I-like"/>
    <property type="match status" value="1"/>
</dbReference>
<sequence length="337" mass="36025">MRIATYDSDLFRDGPGRLLADIRDRDPQVMAVVEVIAAVDPDILHLTGFDWDLEGHALAAFIDLLDAAGAPYPHLFSDRPNAGVASGEDLDGNGRVGEPRDSQGYGEFTGQGGMAVLSRHPIGDVRSFTDLLWRDVPGNLAPMAGDTPFPSEAARAVQRLSSVAHWDLPVRVRDDTLHILAWHGAPPVFDGPEDLNGARGADEALFWLKLLDGDLAFAPPDGPVILTGVSNIDPLDGDGRHAAMRRVLEHPRLQDPAPEGPGGIVAANPDHGGNPAQDTADFDDPEPGNLRADYILPDATLEVVDSGVFWPAPEDPMAETVAAASSHRVVWVDIDLP</sequence>
<organism evidence="3 4">
    <name type="scientific">Maritimibacter harenae</name>
    <dbReference type="NCBI Taxonomy" id="2606218"/>
    <lineage>
        <taxon>Bacteria</taxon>
        <taxon>Pseudomonadati</taxon>
        <taxon>Pseudomonadota</taxon>
        <taxon>Alphaproteobacteria</taxon>
        <taxon>Rhodobacterales</taxon>
        <taxon>Roseobacteraceae</taxon>
        <taxon>Maritimibacter</taxon>
    </lineage>
</organism>
<keyword evidence="3" id="KW-0269">Exonuclease</keyword>
<evidence type="ECO:0000256" key="1">
    <source>
        <dbReference type="SAM" id="MobiDB-lite"/>
    </source>
</evidence>
<proteinExistence type="predicted"/>
<dbReference type="InterPro" id="IPR005135">
    <property type="entry name" value="Endo/exonuclease/phosphatase"/>
</dbReference>
<dbReference type="Proteomes" id="UP000467322">
    <property type="component" value="Unassembled WGS sequence"/>
</dbReference>
<evidence type="ECO:0000313" key="3">
    <source>
        <dbReference type="EMBL" id="MZR15336.1"/>
    </source>
</evidence>
<feature type="domain" description="Endonuclease/exonuclease/phosphatase" evidence="2">
    <location>
        <begin position="24"/>
        <end position="315"/>
    </location>
</feature>
<dbReference type="GO" id="GO:0004527">
    <property type="term" value="F:exonuclease activity"/>
    <property type="evidence" value="ECO:0007669"/>
    <property type="project" value="UniProtKB-KW"/>
</dbReference>
<gene>
    <name evidence="3" type="ORF">GQE99_20140</name>
</gene>
<dbReference type="Gene3D" id="3.60.10.10">
    <property type="entry name" value="Endonuclease/exonuclease/phosphatase"/>
    <property type="match status" value="1"/>
</dbReference>
<dbReference type="Pfam" id="PF03372">
    <property type="entry name" value="Exo_endo_phos"/>
    <property type="match status" value="1"/>
</dbReference>
<dbReference type="GO" id="GO:0004519">
    <property type="term" value="F:endonuclease activity"/>
    <property type="evidence" value="ECO:0007669"/>
    <property type="project" value="UniProtKB-KW"/>
</dbReference>
<name>A0A845M6W0_9RHOB</name>
<evidence type="ECO:0000259" key="2">
    <source>
        <dbReference type="Pfam" id="PF03372"/>
    </source>
</evidence>
<dbReference type="InterPro" id="IPR036691">
    <property type="entry name" value="Endo/exonu/phosph_ase_sf"/>
</dbReference>